<evidence type="ECO:0000256" key="3">
    <source>
        <dbReference type="ARBA" id="ARBA00022475"/>
    </source>
</evidence>
<organism evidence="9 10">
    <name type="scientific">Mycobacterium simiae</name>
    <name type="common">Mycobacterium habana</name>
    <dbReference type="NCBI Taxonomy" id="1784"/>
    <lineage>
        <taxon>Bacteria</taxon>
        <taxon>Bacillati</taxon>
        <taxon>Actinomycetota</taxon>
        <taxon>Actinomycetes</taxon>
        <taxon>Mycobacteriales</taxon>
        <taxon>Mycobacteriaceae</taxon>
        <taxon>Mycobacterium</taxon>
        <taxon>Mycobacterium simiae complex</taxon>
    </lineage>
</organism>
<dbReference type="AlphaFoldDB" id="A0A5B1B7V7"/>
<feature type="transmembrane region" description="Helical" evidence="7">
    <location>
        <begin position="33"/>
        <end position="52"/>
    </location>
</feature>
<keyword evidence="3" id="KW-1003">Cell membrane</keyword>
<dbReference type="RefSeq" id="WP_149656470.1">
    <property type="nucleotide sequence ID" value="NZ_VTZN01000312.1"/>
</dbReference>
<dbReference type="EMBL" id="VTZN01000312">
    <property type="protein sequence ID" value="KAA1244041.1"/>
    <property type="molecule type" value="Genomic_DNA"/>
</dbReference>
<reference evidence="9 10" key="1">
    <citation type="submission" date="2019-09" db="EMBL/GenBank/DDBJ databases">
        <title>Report of infection by Mycobacterium simiae a patient suffering from pulmonary tuberculosis.</title>
        <authorList>
            <person name="Mohanty P.S."/>
            <person name="Bansal A.K."/>
            <person name="Singh H."/>
            <person name="Sharma S."/>
            <person name="Patil S.A."/>
            <person name="Upadhaya P."/>
            <person name="Singh P.K."/>
            <person name="Kumar D."/>
            <person name="Kumar S."/>
            <person name="Singh R.K."/>
            <person name="Chaudhary B."/>
        </authorList>
    </citation>
    <scope>NUCLEOTIDE SEQUENCE [LARGE SCALE GENOMIC DNA]</scope>
    <source>
        <strain evidence="9 10">JAL-560-SIM</strain>
    </source>
</reference>
<evidence type="ECO:0000313" key="9">
    <source>
        <dbReference type="EMBL" id="KAA1244041.1"/>
    </source>
</evidence>
<evidence type="ECO:0000256" key="7">
    <source>
        <dbReference type="SAM" id="Phobius"/>
    </source>
</evidence>
<dbReference type="InterPro" id="IPR004869">
    <property type="entry name" value="MMPL_dom"/>
</dbReference>
<dbReference type="PANTHER" id="PTHR33406">
    <property type="entry name" value="MEMBRANE PROTEIN MJ1562-RELATED"/>
    <property type="match status" value="1"/>
</dbReference>
<comment type="caution">
    <text evidence="9">The sequence shown here is derived from an EMBL/GenBank/DDBJ whole genome shotgun (WGS) entry which is preliminary data.</text>
</comment>
<keyword evidence="5 7" id="KW-1133">Transmembrane helix</keyword>
<evidence type="ECO:0000256" key="6">
    <source>
        <dbReference type="ARBA" id="ARBA00023136"/>
    </source>
</evidence>
<comment type="similarity">
    <text evidence="2">Belongs to the resistance-nodulation-cell division (RND) (TC 2.A.6) family. MmpL subfamily.</text>
</comment>
<dbReference type="Pfam" id="PF03176">
    <property type="entry name" value="MMPL"/>
    <property type="match status" value="1"/>
</dbReference>
<keyword evidence="6 7" id="KW-0472">Membrane</keyword>
<name>A0A5B1B7V7_MYCSI</name>
<dbReference type="InterPro" id="IPR050545">
    <property type="entry name" value="Mycobact_MmpL"/>
</dbReference>
<accession>A0A5B1B7V7</accession>
<gene>
    <name evidence="9" type="ORF">F0Q45_25170</name>
</gene>
<feature type="domain" description="Membrane transport protein MMPL" evidence="8">
    <location>
        <begin position="65"/>
        <end position="144"/>
    </location>
</feature>
<sequence>MKDFQTAVEDQVESTTANEAGKHSSAARWVRRLAVPITVFWLALAAALTIFVPSLERVGKDHSVALSPKDAESLVAIKRIGKVFQEFNSDSAVMVVLEGDRPLGDEAHLYYNELIRKLSADTRHVQHIQDFWGDPLTAAGSQSP</sequence>
<proteinExistence type="inferred from homology"/>
<evidence type="ECO:0000313" key="10">
    <source>
        <dbReference type="Proteomes" id="UP000324701"/>
    </source>
</evidence>
<dbReference type="Proteomes" id="UP000324701">
    <property type="component" value="Unassembled WGS sequence"/>
</dbReference>
<keyword evidence="4 7" id="KW-0812">Transmembrane</keyword>
<dbReference type="PANTHER" id="PTHR33406:SF6">
    <property type="entry name" value="MEMBRANE PROTEIN YDGH-RELATED"/>
    <property type="match status" value="1"/>
</dbReference>
<evidence type="ECO:0000256" key="4">
    <source>
        <dbReference type="ARBA" id="ARBA00022692"/>
    </source>
</evidence>
<evidence type="ECO:0000256" key="1">
    <source>
        <dbReference type="ARBA" id="ARBA00004651"/>
    </source>
</evidence>
<dbReference type="GO" id="GO:0005886">
    <property type="term" value="C:plasma membrane"/>
    <property type="evidence" value="ECO:0007669"/>
    <property type="project" value="UniProtKB-SubCell"/>
</dbReference>
<evidence type="ECO:0000256" key="5">
    <source>
        <dbReference type="ARBA" id="ARBA00022989"/>
    </source>
</evidence>
<feature type="non-terminal residue" evidence="9">
    <location>
        <position position="144"/>
    </location>
</feature>
<comment type="subcellular location">
    <subcellularLocation>
        <location evidence="1">Cell membrane</location>
        <topology evidence="1">Multi-pass membrane protein</topology>
    </subcellularLocation>
</comment>
<dbReference type="OrthoDB" id="4758507at2"/>
<protein>
    <submittedName>
        <fullName evidence="9">MMPL family transporter</fullName>
    </submittedName>
</protein>
<evidence type="ECO:0000259" key="8">
    <source>
        <dbReference type="Pfam" id="PF03176"/>
    </source>
</evidence>
<evidence type="ECO:0000256" key="2">
    <source>
        <dbReference type="ARBA" id="ARBA00010157"/>
    </source>
</evidence>
<keyword evidence="10" id="KW-1185">Reference proteome</keyword>